<protein>
    <submittedName>
        <fullName evidence="1">4992_t:CDS:1</fullName>
    </submittedName>
</protein>
<name>A0ACA9JU64_9GLOM</name>
<reference evidence="1" key="1">
    <citation type="submission" date="2021-06" db="EMBL/GenBank/DDBJ databases">
        <authorList>
            <person name="Kallberg Y."/>
            <person name="Tangrot J."/>
            <person name="Rosling A."/>
        </authorList>
    </citation>
    <scope>NUCLEOTIDE SEQUENCE</scope>
    <source>
        <strain evidence="1">AU212A</strain>
    </source>
</reference>
<accession>A0ACA9JU64</accession>
<sequence length="87" mass="10074">MVRISVEKQARIYGLAQEGFPSHYIAKKENVSQSSVVRICNKAEETGTEVIQKVWVEMDMGYINKLIESMPQCINDVYKARRGYTEW</sequence>
<dbReference type="EMBL" id="CAJVPM010000072">
    <property type="protein sequence ID" value="CAG8435426.1"/>
    <property type="molecule type" value="Genomic_DNA"/>
</dbReference>
<proteinExistence type="predicted"/>
<keyword evidence="2" id="KW-1185">Reference proteome</keyword>
<organism evidence="1 2">
    <name type="scientific">Scutellospora calospora</name>
    <dbReference type="NCBI Taxonomy" id="85575"/>
    <lineage>
        <taxon>Eukaryota</taxon>
        <taxon>Fungi</taxon>
        <taxon>Fungi incertae sedis</taxon>
        <taxon>Mucoromycota</taxon>
        <taxon>Glomeromycotina</taxon>
        <taxon>Glomeromycetes</taxon>
        <taxon>Diversisporales</taxon>
        <taxon>Gigasporaceae</taxon>
        <taxon>Scutellospora</taxon>
    </lineage>
</organism>
<evidence type="ECO:0000313" key="2">
    <source>
        <dbReference type="Proteomes" id="UP000789860"/>
    </source>
</evidence>
<comment type="caution">
    <text evidence="1">The sequence shown here is derived from an EMBL/GenBank/DDBJ whole genome shotgun (WGS) entry which is preliminary data.</text>
</comment>
<evidence type="ECO:0000313" key="1">
    <source>
        <dbReference type="EMBL" id="CAG8435426.1"/>
    </source>
</evidence>
<gene>
    <name evidence="1" type="ORF">SCALOS_LOCUS188</name>
</gene>
<dbReference type="Proteomes" id="UP000789860">
    <property type="component" value="Unassembled WGS sequence"/>
</dbReference>